<keyword evidence="10" id="KW-1133">Transmembrane helix</keyword>
<keyword evidence="13" id="KW-1185">Reference proteome</keyword>
<comment type="catalytic activity">
    <reaction evidence="1">
        <text>ATP + protein L-histidine = ADP + protein N-phospho-L-histidine.</text>
        <dbReference type="EC" id="2.7.13.3"/>
    </reaction>
</comment>
<dbReference type="InterPro" id="IPR003594">
    <property type="entry name" value="HATPase_dom"/>
</dbReference>
<feature type="region of interest" description="Disordered" evidence="9">
    <location>
        <begin position="421"/>
        <end position="445"/>
    </location>
</feature>
<dbReference type="SMART" id="SM00387">
    <property type="entry name" value="HATPase_c"/>
    <property type="match status" value="1"/>
</dbReference>
<accession>A0ABY4FSF8</accession>
<feature type="domain" description="Histidine kinase" evidence="11">
    <location>
        <begin position="221"/>
        <end position="420"/>
    </location>
</feature>
<keyword evidence="10" id="KW-0812">Transmembrane</keyword>
<keyword evidence="7" id="KW-0067">ATP-binding</keyword>
<evidence type="ECO:0000256" key="3">
    <source>
        <dbReference type="ARBA" id="ARBA00022553"/>
    </source>
</evidence>
<dbReference type="EC" id="2.7.13.3" evidence="2"/>
<evidence type="ECO:0000256" key="4">
    <source>
        <dbReference type="ARBA" id="ARBA00022679"/>
    </source>
</evidence>
<keyword evidence="10" id="KW-0472">Membrane</keyword>
<dbReference type="InterPro" id="IPR011712">
    <property type="entry name" value="Sig_transdc_His_kin_sub3_dim/P"/>
</dbReference>
<evidence type="ECO:0000256" key="5">
    <source>
        <dbReference type="ARBA" id="ARBA00022741"/>
    </source>
</evidence>
<keyword evidence="6 12" id="KW-0418">Kinase</keyword>
<protein>
    <recommendedName>
        <fullName evidence="2">histidine kinase</fullName>
        <ecNumber evidence="2">2.7.13.3</ecNumber>
    </recommendedName>
</protein>
<dbReference type="PANTHER" id="PTHR24421">
    <property type="entry name" value="NITRATE/NITRITE SENSOR PROTEIN NARX-RELATED"/>
    <property type="match status" value="1"/>
</dbReference>
<feature type="transmembrane region" description="Helical" evidence="10">
    <location>
        <begin position="47"/>
        <end position="76"/>
    </location>
</feature>
<feature type="transmembrane region" description="Helical" evidence="10">
    <location>
        <begin position="133"/>
        <end position="153"/>
    </location>
</feature>
<gene>
    <name evidence="12" type="ORF">MUN76_08590</name>
</gene>
<dbReference type="PROSITE" id="PS50109">
    <property type="entry name" value="HIS_KIN"/>
    <property type="match status" value="1"/>
</dbReference>
<evidence type="ECO:0000256" key="8">
    <source>
        <dbReference type="ARBA" id="ARBA00023012"/>
    </source>
</evidence>
<evidence type="ECO:0000256" key="6">
    <source>
        <dbReference type="ARBA" id="ARBA00022777"/>
    </source>
</evidence>
<dbReference type="Proteomes" id="UP000831775">
    <property type="component" value="Chromosome"/>
</dbReference>
<dbReference type="InterPro" id="IPR050482">
    <property type="entry name" value="Sensor_HK_TwoCompSys"/>
</dbReference>
<dbReference type="CDD" id="cd16917">
    <property type="entry name" value="HATPase_UhpB-NarQ-NarX-like"/>
    <property type="match status" value="1"/>
</dbReference>
<dbReference type="InterPro" id="IPR036890">
    <property type="entry name" value="HATPase_C_sf"/>
</dbReference>
<keyword evidence="8" id="KW-0902">Two-component regulatory system</keyword>
<keyword evidence="4" id="KW-0808">Transferase</keyword>
<dbReference type="EMBL" id="CP095043">
    <property type="protein sequence ID" value="UOQ59114.1"/>
    <property type="molecule type" value="Genomic_DNA"/>
</dbReference>
<dbReference type="Pfam" id="PF07730">
    <property type="entry name" value="HisKA_3"/>
    <property type="match status" value="1"/>
</dbReference>
<sequence>MTPPGPDDAFAGTRPPPRRPVLWWDIGVAVVIAIMAVVGIAEASTGVVGFGVTSTGPALALTLGVLLLFVAVYAVLGRPALRRAALDLPALPIDLWYLAGIVAVIALATAVNGSFATLQVLGYPMIWNCVARYWSAVQWSGILAVAVGVGALLRGGIFGGLFGVTIMTVLSFAFSVAMGTWITRIFERGNEYRVLADRLRASQAEVAALSGAAGAAAERERLSRELHDTLTQSLTGLVMLSEQAERALAAGDEPRTRDRLGRVRSAALESLEEARALVATTQPLGDGGLDAAIERVVARFRADTALDVSCRLAEVPLERERQVMLLRATQEGLANARKHARASRVSVVLDVVPGQNAGATDEAVLRVDDDGVGPNAELMRNGGFGLTGLADRVSAVGGSVRFVAGAAGGARLEVRLPIGTAPGTAAGATEEHADRSDRSALEGSR</sequence>
<dbReference type="SUPFAM" id="SSF55874">
    <property type="entry name" value="ATPase domain of HSP90 chaperone/DNA topoisomerase II/histidine kinase"/>
    <property type="match status" value="1"/>
</dbReference>
<dbReference type="PIRSF" id="PIRSF037434">
    <property type="entry name" value="STHK_ChrS"/>
    <property type="match status" value="1"/>
</dbReference>
<evidence type="ECO:0000256" key="10">
    <source>
        <dbReference type="SAM" id="Phobius"/>
    </source>
</evidence>
<evidence type="ECO:0000256" key="9">
    <source>
        <dbReference type="SAM" id="MobiDB-lite"/>
    </source>
</evidence>
<dbReference type="InterPro" id="IPR005467">
    <property type="entry name" value="His_kinase_dom"/>
</dbReference>
<feature type="transmembrane region" description="Helical" evidence="10">
    <location>
        <begin position="160"/>
        <end position="182"/>
    </location>
</feature>
<evidence type="ECO:0000313" key="12">
    <source>
        <dbReference type="EMBL" id="UOQ59114.1"/>
    </source>
</evidence>
<name>A0ABY4FSF8_9MICO</name>
<dbReference type="Gene3D" id="3.30.565.10">
    <property type="entry name" value="Histidine kinase-like ATPase, C-terminal domain"/>
    <property type="match status" value="1"/>
</dbReference>
<feature type="compositionally biased region" description="Basic and acidic residues" evidence="9">
    <location>
        <begin position="429"/>
        <end position="445"/>
    </location>
</feature>
<organism evidence="12 13">
    <name type="scientific">Leucobacter rhizosphaerae</name>
    <dbReference type="NCBI Taxonomy" id="2932245"/>
    <lineage>
        <taxon>Bacteria</taxon>
        <taxon>Bacillati</taxon>
        <taxon>Actinomycetota</taxon>
        <taxon>Actinomycetes</taxon>
        <taxon>Micrococcales</taxon>
        <taxon>Microbacteriaceae</taxon>
        <taxon>Leucobacter</taxon>
    </lineage>
</organism>
<reference evidence="12 13" key="1">
    <citation type="submission" date="2022-04" db="EMBL/GenBank/DDBJ databases">
        <title>Leucobacter sp. isolated from rhizosphere of onion.</title>
        <authorList>
            <person name="Won M."/>
            <person name="Lee C.-M."/>
            <person name="Woen H.-Y."/>
            <person name="Kwon S.-W."/>
        </authorList>
    </citation>
    <scope>NUCLEOTIDE SEQUENCE [LARGE SCALE GENOMIC DNA]</scope>
    <source>
        <strain evidence="12 13">H25R-14</strain>
    </source>
</reference>
<feature type="transmembrane region" description="Helical" evidence="10">
    <location>
        <begin position="96"/>
        <end position="121"/>
    </location>
</feature>
<dbReference type="RefSeq" id="WP_244683951.1">
    <property type="nucleotide sequence ID" value="NZ_CP095043.1"/>
</dbReference>
<dbReference type="PANTHER" id="PTHR24421:SF10">
    <property type="entry name" value="NITRATE_NITRITE SENSOR PROTEIN NARQ"/>
    <property type="match status" value="1"/>
</dbReference>
<evidence type="ECO:0000256" key="7">
    <source>
        <dbReference type="ARBA" id="ARBA00022840"/>
    </source>
</evidence>
<dbReference type="Gene3D" id="1.20.5.1930">
    <property type="match status" value="1"/>
</dbReference>
<evidence type="ECO:0000256" key="2">
    <source>
        <dbReference type="ARBA" id="ARBA00012438"/>
    </source>
</evidence>
<proteinExistence type="predicted"/>
<evidence type="ECO:0000259" key="11">
    <source>
        <dbReference type="PROSITE" id="PS50109"/>
    </source>
</evidence>
<dbReference type="Pfam" id="PF02518">
    <property type="entry name" value="HATPase_c"/>
    <property type="match status" value="1"/>
</dbReference>
<dbReference type="InterPro" id="IPR017205">
    <property type="entry name" value="Sig_transdc_His_kinase_ChrS"/>
</dbReference>
<dbReference type="GO" id="GO:0016301">
    <property type="term" value="F:kinase activity"/>
    <property type="evidence" value="ECO:0007669"/>
    <property type="project" value="UniProtKB-KW"/>
</dbReference>
<keyword evidence="5" id="KW-0547">Nucleotide-binding</keyword>
<evidence type="ECO:0000313" key="13">
    <source>
        <dbReference type="Proteomes" id="UP000831775"/>
    </source>
</evidence>
<keyword evidence="3" id="KW-0597">Phosphoprotein</keyword>
<evidence type="ECO:0000256" key="1">
    <source>
        <dbReference type="ARBA" id="ARBA00000085"/>
    </source>
</evidence>
<feature type="transmembrane region" description="Helical" evidence="10">
    <location>
        <begin position="21"/>
        <end position="41"/>
    </location>
</feature>